<dbReference type="RefSeq" id="WP_265895162.1">
    <property type="nucleotide sequence ID" value="NZ_JAPIVE010000001.1"/>
</dbReference>
<organism evidence="9 10">
    <name type="scientific">Larsenimonas rhizosphaerae</name>
    <dbReference type="NCBI Taxonomy" id="2944682"/>
    <lineage>
        <taxon>Bacteria</taxon>
        <taxon>Pseudomonadati</taxon>
        <taxon>Pseudomonadota</taxon>
        <taxon>Gammaproteobacteria</taxon>
        <taxon>Oceanospirillales</taxon>
        <taxon>Halomonadaceae</taxon>
        <taxon>Larsenimonas</taxon>
    </lineage>
</organism>
<dbReference type="AlphaFoldDB" id="A0AA41ZCA9"/>
<keyword evidence="5 7" id="KW-1133">Transmembrane helix</keyword>
<comment type="caution">
    <text evidence="9">The sequence shown here is derived from an EMBL/GenBank/DDBJ whole genome shotgun (WGS) entry which is preliminary data.</text>
</comment>
<keyword evidence="4 7" id="KW-0812">Transmembrane</keyword>
<dbReference type="Pfam" id="PF02554">
    <property type="entry name" value="CstA"/>
    <property type="match status" value="3"/>
</dbReference>
<name>A0AA41ZCA9_9GAMM</name>
<dbReference type="InterPro" id="IPR003706">
    <property type="entry name" value="CstA_N"/>
</dbReference>
<dbReference type="GO" id="GO:0009267">
    <property type="term" value="P:cellular response to starvation"/>
    <property type="evidence" value="ECO:0007669"/>
    <property type="project" value="InterPro"/>
</dbReference>
<evidence type="ECO:0000313" key="9">
    <source>
        <dbReference type="EMBL" id="MCX2522639.1"/>
    </source>
</evidence>
<feature type="domain" description="CstA N-terminal" evidence="8">
    <location>
        <begin position="3"/>
        <end position="143"/>
    </location>
</feature>
<evidence type="ECO:0000256" key="1">
    <source>
        <dbReference type="ARBA" id="ARBA00004651"/>
    </source>
</evidence>
<gene>
    <name evidence="9" type="ORF">OQ287_00080</name>
</gene>
<feature type="transmembrane region" description="Helical" evidence="7">
    <location>
        <begin position="187"/>
        <end position="210"/>
    </location>
</feature>
<comment type="subcellular location">
    <subcellularLocation>
        <location evidence="1">Cell membrane</location>
        <topology evidence="1">Multi-pass membrane protein</topology>
    </subcellularLocation>
</comment>
<feature type="transmembrane region" description="Helical" evidence="7">
    <location>
        <begin position="440"/>
        <end position="457"/>
    </location>
</feature>
<evidence type="ECO:0000259" key="8">
    <source>
        <dbReference type="Pfam" id="PF02554"/>
    </source>
</evidence>
<accession>A0AA41ZCA9</accession>
<evidence type="ECO:0000313" key="10">
    <source>
        <dbReference type="Proteomes" id="UP001165678"/>
    </source>
</evidence>
<keyword evidence="6 7" id="KW-0472">Membrane</keyword>
<keyword evidence="10" id="KW-1185">Reference proteome</keyword>
<comment type="similarity">
    <text evidence="2">Belongs to the peptide transporter carbon starvation (CstA) (TC 2.A.114) family.</text>
</comment>
<evidence type="ECO:0000256" key="5">
    <source>
        <dbReference type="ARBA" id="ARBA00022989"/>
    </source>
</evidence>
<evidence type="ECO:0000256" key="6">
    <source>
        <dbReference type="ARBA" id="ARBA00023136"/>
    </source>
</evidence>
<feature type="domain" description="CstA N-terminal" evidence="8">
    <location>
        <begin position="294"/>
        <end position="425"/>
    </location>
</feature>
<dbReference type="EMBL" id="JAPIVE010000001">
    <property type="protein sequence ID" value="MCX2522639.1"/>
    <property type="molecule type" value="Genomic_DNA"/>
</dbReference>
<protein>
    <submittedName>
        <fullName evidence="9">Carbon starvation protein A</fullName>
    </submittedName>
</protein>
<dbReference type="InterPro" id="IPR051605">
    <property type="entry name" value="CstA"/>
</dbReference>
<feature type="transmembrane region" description="Helical" evidence="7">
    <location>
        <begin position="125"/>
        <end position="150"/>
    </location>
</feature>
<reference evidence="9" key="1">
    <citation type="submission" date="2022-11" db="EMBL/GenBank/DDBJ databases">
        <title>Larsenimonas rhizosphaerae sp. nov., isolated from a tidal mudflat.</title>
        <authorList>
            <person name="Lee S.D."/>
            <person name="Kim I.S."/>
        </authorList>
    </citation>
    <scope>NUCLEOTIDE SEQUENCE</scope>
    <source>
        <strain evidence="9">GH2-1</strain>
    </source>
</reference>
<dbReference type="GO" id="GO:0005886">
    <property type="term" value="C:plasma membrane"/>
    <property type="evidence" value="ECO:0007669"/>
    <property type="project" value="UniProtKB-SubCell"/>
</dbReference>
<proteinExistence type="inferred from homology"/>
<keyword evidence="3" id="KW-1003">Cell membrane</keyword>
<evidence type="ECO:0000256" key="2">
    <source>
        <dbReference type="ARBA" id="ARBA00007755"/>
    </source>
</evidence>
<feature type="transmembrane region" description="Helical" evidence="7">
    <location>
        <begin position="156"/>
        <end position="175"/>
    </location>
</feature>
<evidence type="ECO:0000256" key="3">
    <source>
        <dbReference type="ARBA" id="ARBA00022475"/>
    </source>
</evidence>
<feature type="transmembrane region" description="Helical" evidence="7">
    <location>
        <begin position="416"/>
        <end position="434"/>
    </location>
</feature>
<feature type="transmembrane region" description="Helical" evidence="7">
    <location>
        <begin position="358"/>
        <end position="379"/>
    </location>
</feature>
<feature type="domain" description="CstA N-terminal" evidence="8">
    <location>
        <begin position="149"/>
        <end position="285"/>
    </location>
</feature>
<dbReference type="Proteomes" id="UP001165678">
    <property type="component" value="Unassembled WGS sequence"/>
</dbReference>
<feature type="transmembrane region" description="Helical" evidence="7">
    <location>
        <begin position="222"/>
        <end position="241"/>
    </location>
</feature>
<sequence length="492" mass="53141">MITFLVAIALLVLGYFTYGVFIERVFAVKRQRQTPAFTMRDNVDYVPMKTPRNALIQLLNIAGVGPIFGPILGALYGPVAFVWIVIGCIFAGAVHDYLTGMISIRNHGAHLPQLAGKFLGKSMKHIVNGFAILLLLLVGTVFVTSPAALLANLTSFNVPLILLAIFAYYLLATLLPIDKIIGRIYPWFGALLLFSALGIGLGLVFTGAPIPELSFQNMHPEGAPIFPLLFLTISCGALSGFHATQTPIISRTTENEGNGRRIFYGMMIAEGIIAMIWAAAAMSMFHGEQSLSAVLAAGGPAAVVSAVSTQMLGAIGGTLAILGVIVLPITSGDTAFRSARMIIADYLKIDQRKIAKRIWIAAPLFIMSYALTHIDFTLLWRYFSWANQTTAVIALWVGTMYLVLARKPHWVTSIPAVFMTMATFTYMAYAPIGFGLSLEVSYVFAAAGTLIAIALFMKRVRRLSRATFAVDEPEVPTGAPLSAIKRAIAPSS</sequence>
<feature type="transmembrane region" description="Helical" evidence="7">
    <location>
        <begin position="262"/>
        <end position="285"/>
    </location>
</feature>
<feature type="transmembrane region" description="Helical" evidence="7">
    <location>
        <begin position="385"/>
        <end position="404"/>
    </location>
</feature>
<evidence type="ECO:0000256" key="4">
    <source>
        <dbReference type="ARBA" id="ARBA00022692"/>
    </source>
</evidence>
<dbReference type="PANTHER" id="PTHR30252:SF4">
    <property type="entry name" value="CARBON STARVATION"/>
    <property type="match status" value="1"/>
</dbReference>
<feature type="transmembrane region" description="Helical" evidence="7">
    <location>
        <begin position="6"/>
        <end position="26"/>
    </location>
</feature>
<evidence type="ECO:0000256" key="7">
    <source>
        <dbReference type="SAM" id="Phobius"/>
    </source>
</evidence>
<feature type="transmembrane region" description="Helical" evidence="7">
    <location>
        <begin position="311"/>
        <end position="331"/>
    </location>
</feature>
<feature type="transmembrane region" description="Helical" evidence="7">
    <location>
        <begin position="82"/>
        <end position="104"/>
    </location>
</feature>
<dbReference type="PANTHER" id="PTHR30252">
    <property type="entry name" value="INNER MEMBRANE PEPTIDE TRANSPORTER"/>
    <property type="match status" value="1"/>
</dbReference>
<feature type="transmembrane region" description="Helical" evidence="7">
    <location>
        <begin position="58"/>
        <end position="76"/>
    </location>
</feature>